<reference evidence="8" key="1">
    <citation type="journal article" date="2004" name="Nature">
        <title>Genome duplication in the teleost fish Tetraodon nigroviridis reveals the early vertebrate proto-karyotype.</title>
        <authorList>
            <person name="Jaillon O."/>
            <person name="Aury J.-M."/>
            <person name="Brunet F."/>
            <person name="Petit J.-L."/>
            <person name="Stange-Thomann N."/>
            <person name="Mauceli E."/>
            <person name="Bouneau L."/>
            <person name="Fischer C."/>
            <person name="Ozouf-Costaz C."/>
            <person name="Bernot A."/>
            <person name="Nicaud S."/>
            <person name="Jaffe D."/>
            <person name="Fisher S."/>
            <person name="Lutfalla G."/>
            <person name="Dossat C."/>
            <person name="Segurens B."/>
            <person name="Dasilva C."/>
            <person name="Salanoubat M."/>
            <person name="Levy M."/>
            <person name="Boudet N."/>
            <person name="Castellano S."/>
            <person name="Anthouard V."/>
            <person name="Jubin C."/>
            <person name="Castelli V."/>
            <person name="Katinka M."/>
            <person name="Vacherie B."/>
            <person name="Biemont C."/>
            <person name="Skalli Z."/>
            <person name="Cattolico L."/>
            <person name="Poulain J."/>
            <person name="De Berardinis V."/>
            <person name="Cruaud C."/>
            <person name="Duprat S."/>
            <person name="Brottier P."/>
            <person name="Coutanceau J.-P."/>
            <person name="Gouzy J."/>
            <person name="Parra G."/>
            <person name="Lardier G."/>
            <person name="Chapple C."/>
            <person name="McKernan K.J."/>
            <person name="McEwan P."/>
            <person name="Bosak S."/>
            <person name="Kellis M."/>
            <person name="Volff J.-N."/>
            <person name="Guigo R."/>
            <person name="Zody M.C."/>
            <person name="Mesirov J."/>
            <person name="Lindblad-Toh K."/>
            <person name="Birren B."/>
            <person name="Nusbaum C."/>
            <person name="Kahn D."/>
            <person name="Robinson-Rechavi M."/>
            <person name="Laudet V."/>
            <person name="Schachter V."/>
            <person name="Quetier F."/>
            <person name="Saurin W."/>
            <person name="Scarpelli C."/>
            <person name="Wincker P."/>
            <person name="Lander E.S."/>
            <person name="Weissenbach J."/>
            <person name="Roest Crollius H."/>
        </authorList>
    </citation>
    <scope>NUCLEOTIDE SEQUENCE [LARGE SCALE GENOMIC DNA]</scope>
</reference>
<dbReference type="InterPro" id="IPR013098">
    <property type="entry name" value="Ig_I-set"/>
</dbReference>
<dbReference type="PROSITE" id="PS50835">
    <property type="entry name" value="IG_LIKE"/>
    <property type="match status" value="1"/>
</dbReference>
<sequence length="535" mass="59758">GNLEIVDASSSVIEFKWRPSKDSGGCKIGNYILERQQIGRNTWKKVGPIGPEPVYRDTDVDHGRRYCYRIRAETEMGTSEIMETEDIQAGTKAYPGPPSAPKVLSAFKDCINLAWSPPANTGGTNILGYNLEKRKKGSNLWGPVNPPEEIIRAKGYAVKDVVEGMEYEFRVSAINTSGAGEFSTPSEFVFAKDPKSKQTFGNVTHSSKDPSHNFCYCDKSNMCVAEAPGKVQDFRVTDSTYTTLSLSWNKPNEIKGVEDEAKGYFVEIRPAESTEWDRCNSNPITMTTYTVKGLKSLAMYWVRVVAINDGGEGQAQELDNYILATPPPDEPKPAGPVELDENVPGTVTISWTPSPDEKRDDRLHYMVTKRDSVKRQWHAIADHIFNNRFTACNIMPGREYKFRVYAKNDMGSSKPSESPKWFIPSKKEKFILTMAETKVCDLQCPPKFLVPLKLHAAPQGYECYMTCALKGDPMPHVTWLRNNVILNTNTNYYITNTCGVCSLLILRVGPKDTGEYKIVAENGLGRAECSTKLTV</sequence>
<dbReference type="GO" id="GO:0031430">
    <property type="term" value="C:M band"/>
    <property type="evidence" value="ECO:0007669"/>
    <property type="project" value="TreeGrafter"/>
</dbReference>
<evidence type="ECO:0000256" key="3">
    <source>
        <dbReference type="ARBA" id="ARBA00022737"/>
    </source>
</evidence>
<dbReference type="InterPro" id="IPR036116">
    <property type="entry name" value="FN3_sf"/>
</dbReference>
<dbReference type="PROSITE" id="PS50853">
    <property type="entry name" value="FN3"/>
    <property type="match status" value="4"/>
</dbReference>
<evidence type="ECO:0000259" key="7">
    <source>
        <dbReference type="PROSITE" id="PS50853"/>
    </source>
</evidence>
<feature type="domain" description="Ig-like" evidence="6">
    <location>
        <begin position="446"/>
        <end position="534"/>
    </location>
</feature>
<feature type="region of interest" description="Disordered" evidence="5">
    <location>
        <begin position="328"/>
        <end position="354"/>
    </location>
</feature>
<comment type="subcellular location">
    <subcellularLocation>
        <location evidence="1">Cytoplasm</location>
    </subcellularLocation>
</comment>
<dbReference type="AlphaFoldDB" id="Q4SY49"/>
<dbReference type="InterPro" id="IPR013783">
    <property type="entry name" value="Ig-like_fold"/>
</dbReference>
<accession>Q4SY49</accession>
<feature type="domain" description="Fibronectin type-III" evidence="7">
    <location>
        <begin position="1"/>
        <end position="94"/>
    </location>
</feature>
<dbReference type="InterPro" id="IPR050964">
    <property type="entry name" value="Striated_Muscle_Regulatory"/>
</dbReference>
<evidence type="ECO:0000259" key="6">
    <source>
        <dbReference type="PROSITE" id="PS50835"/>
    </source>
</evidence>
<gene>
    <name evidence="8" type="ORF">GSTENG00010507001</name>
</gene>
<dbReference type="InterPro" id="IPR007110">
    <property type="entry name" value="Ig-like_dom"/>
</dbReference>
<keyword evidence="4" id="KW-0393">Immunoglobulin domain</keyword>
<feature type="domain" description="Fibronectin type-III" evidence="7">
    <location>
        <begin position="227"/>
        <end position="328"/>
    </location>
</feature>
<dbReference type="CDD" id="cd00063">
    <property type="entry name" value="FN3"/>
    <property type="match status" value="4"/>
</dbReference>
<name>Q4SY49_TETNG</name>
<keyword evidence="2" id="KW-0963">Cytoplasm</keyword>
<dbReference type="FunFam" id="2.60.40.10:FF:001267">
    <property type="entry name" value="Immunoglobulin-like and fibronectin type III domain containing 1"/>
    <property type="match status" value="1"/>
</dbReference>
<dbReference type="FunFam" id="2.60.40.10:FF:000425">
    <property type="entry name" value="Myosin light chain kinase"/>
    <property type="match status" value="1"/>
</dbReference>
<dbReference type="PANTHER" id="PTHR13817">
    <property type="entry name" value="TITIN"/>
    <property type="match status" value="1"/>
</dbReference>
<dbReference type="PRINTS" id="PR00014">
    <property type="entry name" value="FNTYPEIII"/>
</dbReference>
<dbReference type="SMART" id="SM00060">
    <property type="entry name" value="FN3"/>
    <property type="match status" value="4"/>
</dbReference>
<dbReference type="GO" id="GO:0045214">
    <property type="term" value="P:sarcomere organization"/>
    <property type="evidence" value="ECO:0007669"/>
    <property type="project" value="TreeGrafter"/>
</dbReference>
<dbReference type="KEGG" id="tng:GSTEN00010507G001"/>
<evidence type="ECO:0000256" key="1">
    <source>
        <dbReference type="ARBA" id="ARBA00004496"/>
    </source>
</evidence>
<keyword evidence="3" id="KW-0677">Repeat</keyword>
<dbReference type="Gene3D" id="2.60.40.10">
    <property type="entry name" value="Immunoglobulins"/>
    <property type="match status" value="5"/>
</dbReference>
<reference evidence="8" key="2">
    <citation type="submission" date="2004-02" db="EMBL/GenBank/DDBJ databases">
        <authorList>
            <consortium name="Genoscope"/>
            <consortium name="Whitehead Institute Centre for Genome Research"/>
        </authorList>
    </citation>
    <scope>NUCLEOTIDE SEQUENCE</scope>
</reference>
<dbReference type="FunFam" id="2.60.40.10:FF:002294">
    <property type="entry name" value="Immunoglobulin-like and fibronectin type III domain-containing 1, tandem duplicate 3"/>
    <property type="match status" value="1"/>
</dbReference>
<dbReference type="PANTHER" id="PTHR13817:SF181">
    <property type="entry name" value="IMMUNOGLOBULIN-LIKE AND FIBRONECTIN TYPE III DOMAIN-CONTAINING PROTEIN 1"/>
    <property type="match status" value="1"/>
</dbReference>
<proteinExistence type="predicted"/>
<dbReference type="FunFam" id="2.60.40.10:FF:001438">
    <property type="entry name" value="Immunoglobulin-like and fibronectin type III domain-containing protein 1"/>
    <property type="match status" value="1"/>
</dbReference>
<organism evidence="8">
    <name type="scientific">Tetraodon nigroviridis</name>
    <name type="common">Spotted green pufferfish</name>
    <name type="synonym">Chelonodon nigroviridis</name>
    <dbReference type="NCBI Taxonomy" id="99883"/>
    <lineage>
        <taxon>Eukaryota</taxon>
        <taxon>Metazoa</taxon>
        <taxon>Chordata</taxon>
        <taxon>Craniata</taxon>
        <taxon>Vertebrata</taxon>
        <taxon>Euteleostomi</taxon>
        <taxon>Actinopterygii</taxon>
        <taxon>Neopterygii</taxon>
        <taxon>Teleostei</taxon>
        <taxon>Neoteleostei</taxon>
        <taxon>Acanthomorphata</taxon>
        <taxon>Eupercaria</taxon>
        <taxon>Tetraodontiformes</taxon>
        <taxon>Tetradontoidea</taxon>
        <taxon>Tetraodontidae</taxon>
        <taxon>Tetraodon</taxon>
    </lineage>
</organism>
<dbReference type="InterPro" id="IPR036179">
    <property type="entry name" value="Ig-like_dom_sf"/>
</dbReference>
<comment type="caution">
    <text evidence="8">The sequence shown here is derived from an EMBL/GenBank/DDBJ whole genome shotgun (WGS) entry which is preliminary data.</text>
</comment>
<dbReference type="EMBL" id="CAAE01012193">
    <property type="protein sequence ID" value="CAF94433.1"/>
    <property type="molecule type" value="Genomic_DNA"/>
</dbReference>
<dbReference type="Pfam" id="PF07679">
    <property type="entry name" value="I-set"/>
    <property type="match status" value="1"/>
</dbReference>
<feature type="non-terminal residue" evidence="8">
    <location>
        <position position="535"/>
    </location>
</feature>
<dbReference type="SUPFAM" id="SSF49265">
    <property type="entry name" value="Fibronectin type III"/>
    <property type="match status" value="2"/>
</dbReference>
<feature type="non-terminal residue" evidence="8">
    <location>
        <position position="1"/>
    </location>
</feature>
<dbReference type="InterPro" id="IPR003961">
    <property type="entry name" value="FN3_dom"/>
</dbReference>
<feature type="domain" description="Fibronectin type-III" evidence="7">
    <location>
        <begin position="97"/>
        <end position="194"/>
    </location>
</feature>
<dbReference type="OrthoDB" id="504170at2759"/>
<dbReference type="Pfam" id="PF00041">
    <property type="entry name" value="fn3"/>
    <property type="match status" value="3"/>
</dbReference>
<dbReference type="SUPFAM" id="SSF48726">
    <property type="entry name" value="Immunoglobulin"/>
    <property type="match status" value="1"/>
</dbReference>
<evidence type="ECO:0000256" key="4">
    <source>
        <dbReference type="ARBA" id="ARBA00023319"/>
    </source>
</evidence>
<protein>
    <submittedName>
        <fullName evidence="8">(spotted green pufferfish) hypothetical protein</fullName>
    </submittedName>
</protein>
<evidence type="ECO:0000313" key="8">
    <source>
        <dbReference type="EMBL" id="CAF94433.1"/>
    </source>
</evidence>
<evidence type="ECO:0000256" key="2">
    <source>
        <dbReference type="ARBA" id="ARBA00022490"/>
    </source>
</evidence>
<evidence type="ECO:0000256" key="5">
    <source>
        <dbReference type="SAM" id="MobiDB-lite"/>
    </source>
</evidence>
<feature type="domain" description="Fibronectin type-III" evidence="7">
    <location>
        <begin position="332"/>
        <end position="428"/>
    </location>
</feature>